<dbReference type="Proteomes" id="UP001279734">
    <property type="component" value="Unassembled WGS sequence"/>
</dbReference>
<reference evidence="1" key="1">
    <citation type="submission" date="2023-05" db="EMBL/GenBank/DDBJ databases">
        <title>Nepenthes gracilis genome sequencing.</title>
        <authorList>
            <person name="Fukushima K."/>
        </authorList>
    </citation>
    <scope>NUCLEOTIDE SEQUENCE</scope>
    <source>
        <strain evidence="1">SING2019-196</strain>
    </source>
</reference>
<dbReference type="EMBL" id="BSYO01000013">
    <property type="protein sequence ID" value="GMH14043.1"/>
    <property type="molecule type" value="Genomic_DNA"/>
</dbReference>
<keyword evidence="2" id="KW-1185">Reference proteome</keyword>
<accession>A0AAD3SLS6</accession>
<name>A0AAD3SLS6_NEPGR</name>
<proteinExistence type="predicted"/>
<sequence length="141" mass="15815">MLKMHRFGFGLFSAGFSNLLEWRRLVAVIGGRALCFCCMWNDRGEPVGVDLLQDRSWNYEDDIMADDFSTHSEAASLGLYSSPDATEWSRNLLLLECTYMLYAAAAVGYILKQRGLWKLLLGAAVLWNSKTVDAARCHLVG</sequence>
<dbReference type="AlphaFoldDB" id="A0AAD3SLS6"/>
<protein>
    <submittedName>
        <fullName evidence="1">Uncharacterized protein</fullName>
    </submittedName>
</protein>
<evidence type="ECO:0000313" key="2">
    <source>
        <dbReference type="Proteomes" id="UP001279734"/>
    </source>
</evidence>
<gene>
    <name evidence="1" type="ORF">Nepgr_015884</name>
</gene>
<evidence type="ECO:0000313" key="1">
    <source>
        <dbReference type="EMBL" id="GMH14043.1"/>
    </source>
</evidence>
<organism evidence="1 2">
    <name type="scientific">Nepenthes gracilis</name>
    <name type="common">Slender pitcher plant</name>
    <dbReference type="NCBI Taxonomy" id="150966"/>
    <lineage>
        <taxon>Eukaryota</taxon>
        <taxon>Viridiplantae</taxon>
        <taxon>Streptophyta</taxon>
        <taxon>Embryophyta</taxon>
        <taxon>Tracheophyta</taxon>
        <taxon>Spermatophyta</taxon>
        <taxon>Magnoliopsida</taxon>
        <taxon>eudicotyledons</taxon>
        <taxon>Gunneridae</taxon>
        <taxon>Pentapetalae</taxon>
        <taxon>Caryophyllales</taxon>
        <taxon>Nepenthaceae</taxon>
        <taxon>Nepenthes</taxon>
    </lineage>
</organism>
<comment type="caution">
    <text evidence="1">The sequence shown here is derived from an EMBL/GenBank/DDBJ whole genome shotgun (WGS) entry which is preliminary data.</text>
</comment>